<feature type="region of interest" description="Disordered" evidence="6">
    <location>
        <begin position="362"/>
        <end position="382"/>
    </location>
</feature>
<feature type="compositionally biased region" description="Polar residues" evidence="6">
    <location>
        <begin position="251"/>
        <end position="264"/>
    </location>
</feature>
<keyword evidence="4 5" id="KW-0238">DNA-binding</keyword>
<evidence type="ECO:0000256" key="6">
    <source>
        <dbReference type="SAM" id="MobiDB-lite"/>
    </source>
</evidence>
<dbReference type="InterPro" id="IPR052224">
    <property type="entry name" value="THAP_domain_protein"/>
</dbReference>
<dbReference type="InterPro" id="IPR006612">
    <property type="entry name" value="THAP_Znf"/>
</dbReference>
<evidence type="ECO:0000256" key="4">
    <source>
        <dbReference type="ARBA" id="ARBA00023125"/>
    </source>
</evidence>
<evidence type="ECO:0000256" key="2">
    <source>
        <dbReference type="ARBA" id="ARBA00022771"/>
    </source>
</evidence>
<dbReference type="PROSITE" id="PS50950">
    <property type="entry name" value="ZF_THAP"/>
    <property type="match status" value="1"/>
</dbReference>
<dbReference type="AlphaFoldDB" id="A0A8J5TQA3"/>
<dbReference type="InterPro" id="IPR038441">
    <property type="entry name" value="THAP_Znf_sf"/>
</dbReference>
<organism evidence="8 9">
    <name type="scientific">Homarus americanus</name>
    <name type="common">American lobster</name>
    <dbReference type="NCBI Taxonomy" id="6706"/>
    <lineage>
        <taxon>Eukaryota</taxon>
        <taxon>Metazoa</taxon>
        <taxon>Ecdysozoa</taxon>
        <taxon>Arthropoda</taxon>
        <taxon>Crustacea</taxon>
        <taxon>Multicrustacea</taxon>
        <taxon>Malacostraca</taxon>
        <taxon>Eumalacostraca</taxon>
        <taxon>Eucarida</taxon>
        <taxon>Decapoda</taxon>
        <taxon>Pleocyemata</taxon>
        <taxon>Astacidea</taxon>
        <taxon>Nephropoidea</taxon>
        <taxon>Nephropidae</taxon>
        <taxon>Homarus</taxon>
    </lineage>
</organism>
<feature type="compositionally biased region" description="Low complexity" evidence="6">
    <location>
        <begin position="139"/>
        <end position="152"/>
    </location>
</feature>
<evidence type="ECO:0000256" key="1">
    <source>
        <dbReference type="ARBA" id="ARBA00022723"/>
    </source>
</evidence>
<keyword evidence="2 5" id="KW-0863">Zinc-finger</keyword>
<dbReference type="SUPFAM" id="SSF57716">
    <property type="entry name" value="Glucocorticoid receptor-like (DNA-binding domain)"/>
    <property type="match status" value="1"/>
</dbReference>
<accession>A0A8J5TQA3</accession>
<feature type="domain" description="THAP-type" evidence="7">
    <location>
        <begin position="1"/>
        <end position="88"/>
    </location>
</feature>
<evidence type="ECO:0000313" key="9">
    <source>
        <dbReference type="Proteomes" id="UP000747542"/>
    </source>
</evidence>
<keyword evidence="9" id="KW-1185">Reference proteome</keyword>
<dbReference type="InterPro" id="IPR029526">
    <property type="entry name" value="PGBD"/>
</dbReference>
<feature type="region of interest" description="Disordered" evidence="6">
    <location>
        <begin position="88"/>
        <end position="264"/>
    </location>
</feature>
<feature type="compositionally biased region" description="Polar residues" evidence="6">
    <location>
        <begin position="112"/>
        <end position="131"/>
    </location>
</feature>
<dbReference type="EMBL" id="JAHLQT010003055">
    <property type="protein sequence ID" value="KAG7176613.1"/>
    <property type="molecule type" value="Genomic_DNA"/>
</dbReference>
<feature type="compositionally biased region" description="Low complexity" evidence="6">
    <location>
        <begin position="237"/>
        <end position="250"/>
    </location>
</feature>
<comment type="caution">
    <text evidence="8">The sequence shown here is derived from an EMBL/GenBank/DDBJ whole genome shotgun (WGS) entry which is preliminary data.</text>
</comment>
<dbReference type="Gene3D" id="6.20.210.20">
    <property type="entry name" value="THAP domain"/>
    <property type="match status" value="1"/>
</dbReference>
<dbReference type="Proteomes" id="UP000747542">
    <property type="component" value="Unassembled WGS sequence"/>
</dbReference>
<dbReference type="SMART" id="SM00980">
    <property type="entry name" value="THAP"/>
    <property type="match status" value="1"/>
</dbReference>
<keyword evidence="1" id="KW-0479">Metal-binding</keyword>
<dbReference type="GO" id="GO:0003677">
    <property type="term" value="F:DNA binding"/>
    <property type="evidence" value="ECO:0007669"/>
    <property type="project" value="UniProtKB-UniRule"/>
</dbReference>
<gene>
    <name evidence="8" type="primary">Thap4-L1</name>
    <name evidence="8" type="ORF">Hamer_G015419</name>
</gene>
<dbReference type="PANTHER" id="PTHR46927">
    <property type="entry name" value="AGAP005574-PA"/>
    <property type="match status" value="1"/>
</dbReference>
<reference evidence="8" key="1">
    <citation type="journal article" date="2021" name="Sci. Adv.">
        <title>The American lobster genome reveals insights on longevity, neural, and immune adaptations.</title>
        <authorList>
            <person name="Polinski J.M."/>
            <person name="Zimin A.V."/>
            <person name="Clark K.F."/>
            <person name="Kohn A.B."/>
            <person name="Sadowski N."/>
            <person name="Timp W."/>
            <person name="Ptitsyn A."/>
            <person name="Khanna P."/>
            <person name="Romanova D.Y."/>
            <person name="Williams P."/>
            <person name="Greenwood S.J."/>
            <person name="Moroz L.L."/>
            <person name="Walt D.R."/>
            <person name="Bodnar A.G."/>
        </authorList>
    </citation>
    <scope>NUCLEOTIDE SEQUENCE</scope>
    <source>
        <strain evidence="8">GMGI-L3</strain>
    </source>
</reference>
<protein>
    <submittedName>
        <fullName evidence="8">THAP domain-containing protein 4-like 1</fullName>
    </submittedName>
</protein>
<proteinExistence type="predicted"/>
<feature type="compositionally biased region" description="Polar residues" evidence="6">
    <location>
        <begin position="166"/>
        <end position="188"/>
    </location>
</feature>
<dbReference type="Pfam" id="PF05485">
    <property type="entry name" value="THAP"/>
    <property type="match status" value="1"/>
</dbReference>
<feature type="region of interest" description="Disordered" evidence="6">
    <location>
        <begin position="296"/>
        <end position="320"/>
    </location>
</feature>
<dbReference type="PANTHER" id="PTHR46927:SF3">
    <property type="entry name" value="THAP-TYPE DOMAIN-CONTAINING PROTEIN"/>
    <property type="match status" value="1"/>
</dbReference>
<dbReference type="GO" id="GO:0008270">
    <property type="term" value="F:zinc ion binding"/>
    <property type="evidence" value="ECO:0007669"/>
    <property type="project" value="UniProtKB-KW"/>
</dbReference>
<dbReference type="Pfam" id="PF13843">
    <property type="entry name" value="DDE_Tnp_1_7"/>
    <property type="match status" value="1"/>
</dbReference>
<keyword evidence="3" id="KW-0862">Zinc</keyword>
<evidence type="ECO:0000256" key="3">
    <source>
        <dbReference type="ARBA" id="ARBA00022833"/>
    </source>
</evidence>
<name>A0A8J5TQA3_HOMAM</name>
<evidence type="ECO:0000256" key="5">
    <source>
        <dbReference type="PROSITE-ProRule" id="PRU00309"/>
    </source>
</evidence>
<feature type="compositionally biased region" description="Polar residues" evidence="6">
    <location>
        <begin position="373"/>
        <end position="382"/>
    </location>
</feature>
<evidence type="ECO:0000313" key="8">
    <source>
        <dbReference type="EMBL" id="KAG7176613.1"/>
    </source>
</evidence>
<sequence>MSCCCAEGCQNGEGSGRSFFRFPRNPEQRKIWESRVGREGWRSTLTTVLCSDHFVKTDYEVFPDLLKTKCDIDLDLVKLEDEKDPLDPLSSVCTSGQPRLKEDNPYPRQLIPKTTHTQDNSYPRQLVPKTTRTQERQLAPPKTTCPKTTAYPRQLILPRQLVPKTTHAQDNSQDTIPKTTRTQDNCPKTTRHPRQQQYPSQLVPRQLVPKTTHYPSQLIPKTTHPRQLKTQDKTTRPKTTTLPKTTHTQDNVPKTTVPKTTQRQLMPKTTRQLVPKTTPKTTAHPKTTRYPRQLVPKTTRTQDNSYPRQLVPKTTHTQDNSYPRQLVDTEQMATIKEEIDFEFIEIKEEKLDFVVEEEGTEFSEADKCEVQQHDSSSAETDTCTQEDRLSCIEYSSYTDTTEQSIVTPQPTSSKLTSLSYLRLLSGGVYCFYAECRGPHDVSQHEKHSHWGRPGPQGCANIADTPEKCQELFLDEDIIQEIEAHANIIISVLSMKFSKEMATIEETSIGEIKSLFGILIFSGCRHDNHLSAAEMWHQQGSRLLYQAVMSERCFFFLLRCLDFDNSVTRSERKMTDRLAPI</sequence>
<evidence type="ECO:0000259" key="7">
    <source>
        <dbReference type="PROSITE" id="PS50950"/>
    </source>
</evidence>